<comment type="similarity">
    <text evidence="2">Belongs to the MLF family.</text>
</comment>
<evidence type="ECO:0000256" key="5">
    <source>
        <dbReference type="SAM" id="MobiDB-lite"/>
    </source>
</evidence>
<evidence type="ECO:0000313" key="7">
    <source>
        <dbReference type="EMBL" id="JAT52569.1"/>
    </source>
</evidence>
<feature type="region of interest" description="Disordered" evidence="5">
    <location>
        <begin position="292"/>
        <end position="320"/>
    </location>
</feature>
<feature type="compositionally biased region" description="Polar residues" evidence="5">
    <location>
        <begin position="154"/>
        <end position="166"/>
    </location>
</feature>
<evidence type="ECO:0000256" key="4">
    <source>
        <dbReference type="ARBA" id="ARBA00022553"/>
    </source>
</evidence>
<keyword evidence="4" id="KW-0597">Phosphoprotein</keyword>
<feature type="compositionally biased region" description="Basic residues" evidence="5">
    <location>
        <begin position="310"/>
        <end position="320"/>
    </location>
</feature>
<dbReference type="EMBL" id="GDJX01027896">
    <property type="protein sequence ID" value="JAT40040.1"/>
    <property type="molecule type" value="Transcribed_RNA"/>
</dbReference>
<proteinExistence type="inferred from homology"/>
<sequence length="320" mass="35445">MQRGRGDKDNFFGFGDPFANFGGFGRPGGLFSSFFGGRDPFDDPFFTEPFGGMMAPTIFGRNIFGAGGSPFGDPVHTGFLEDQAQRPKKAKGPIIQELTSDDEIEELGEEGEEKKDNSRKHPRSGKEPYVQEPDEEIGEKRSRRMQQKAEYKRANTSHPQNHSYSFQSSTVTYGGLNGAYHTSSTTRRTGGDGVTVEENREADTTTGIATHRISRGLRDKGHSVTRKLNTEGRVDTVQTLHNLNEDELTGFEEAWKGNARQHLPGWNQYMHNDGSRGDGSVQAGKIPRGWALPAAEQQQHAGPLGSEVHHPRRNFSNGRH</sequence>
<protein>
    <submittedName>
        <fullName evidence="7">Myeloid leukemia factor 1</fullName>
    </submittedName>
</protein>
<keyword evidence="3" id="KW-0963">Cytoplasm</keyword>
<evidence type="ECO:0000256" key="1">
    <source>
        <dbReference type="ARBA" id="ARBA00004496"/>
    </source>
</evidence>
<evidence type="ECO:0000256" key="3">
    <source>
        <dbReference type="ARBA" id="ARBA00022490"/>
    </source>
</evidence>
<name>A0A1D1YD52_9ARAE</name>
<dbReference type="EMBL" id="GDJX01015367">
    <property type="protein sequence ID" value="JAT52569.1"/>
    <property type="molecule type" value="Transcribed_RNA"/>
</dbReference>
<dbReference type="AlphaFoldDB" id="A0A1D1YD52"/>
<reference evidence="7" key="1">
    <citation type="submission" date="2015-07" db="EMBL/GenBank/DDBJ databases">
        <title>Transcriptome Assembly of Anthurium amnicola.</title>
        <authorList>
            <person name="Suzuki J."/>
        </authorList>
    </citation>
    <scope>NUCLEOTIDE SEQUENCE</scope>
</reference>
<feature type="region of interest" description="Disordered" evidence="5">
    <location>
        <begin position="74"/>
        <end position="166"/>
    </location>
</feature>
<dbReference type="InterPro" id="IPR019376">
    <property type="entry name" value="Myeloid_leukemia_factor"/>
</dbReference>
<comment type="subcellular location">
    <subcellularLocation>
        <location evidence="1">Cytoplasm</location>
    </subcellularLocation>
</comment>
<organism evidence="7">
    <name type="scientific">Anthurium amnicola</name>
    <dbReference type="NCBI Taxonomy" id="1678845"/>
    <lineage>
        <taxon>Eukaryota</taxon>
        <taxon>Viridiplantae</taxon>
        <taxon>Streptophyta</taxon>
        <taxon>Embryophyta</taxon>
        <taxon>Tracheophyta</taxon>
        <taxon>Spermatophyta</taxon>
        <taxon>Magnoliopsida</taxon>
        <taxon>Liliopsida</taxon>
        <taxon>Araceae</taxon>
        <taxon>Pothoideae</taxon>
        <taxon>Potheae</taxon>
        <taxon>Anthurium</taxon>
    </lineage>
</organism>
<gene>
    <name evidence="7" type="primary">MLF1_3</name>
    <name evidence="6" type="synonym">MLF1_1</name>
    <name evidence="7" type="ORF">g.110706</name>
    <name evidence="6" type="ORF">g.110711</name>
</gene>
<dbReference type="Pfam" id="PF10248">
    <property type="entry name" value="Mlf1IP"/>
    <property type="match status" value="1"/>
</dbReference>
<dbReference type="GO" id="GO:0005737">
    <property type="term" value="C:cytoplasm"/>
    <property type="evidence" value="ECO:0007669"/>
    <property type="project" value="UniProtKB-SubCell"/>
</dbReference>
<dbReference type="PANTHER" id="PTHR13105">
    <property type="entry name" value="MYELOID LEUKEMIA FACTOR"/>
    <property type="match status" value="1"/>
</dbReference>
<accession>A0A1D1YD52</accession>
<evidence type="ECO:0000256" key="2">
    <source>
        <dbReference type="ARBA" id="ARBA00008332"/>
    </source>
</evidence>
<feature type="compositionally biased region" description="Acidic residues" evidence="5">
    <location>
        <begin position="99"/>
        <end position="111"/>
    </location>
</feature>
<evidence type="ECO:0000313" key="6">
    <source>
        <dbReference type="EMBL" id="JAT40040.1"/>
    </source>
</evidence>